<dbReference type="GO" id="GO:0005829">
    <property type="term" value="C:cytosol"/>
    <property type="evidence" value="ECO:0007669"/>
    <property type="project" value="TreeGrafter"/>
</dbReference>
<dbReference type="Gene3D" id="1.25.40.10">
    <property type="entry name" value="Tetratricopeptide repeat domain"/>
    <property type="match status" value="1"/>
</dbReference>
<dbReference type="InterPro" id="IPR011990">
    <property type="entry name" value="TPR-like_helical_dom_sf"/>
</dbReference>
<evidence type="ECO:0000256" key="2">
    <source>
        <dbReference type="ARBA" id="ARBA00022803"/>
    </source>
</evidence>
<dbReference type="Pfam" id="PF18972">
    <property type="entry name" value="Wheel"/>
    <property type="match status" value="1"/>
</dbReference>
<keyword evidence="2" id="KW-0802">TPR repeat</keyword>
<dbReference type="GO" id="GO:0006457">
    <property type="term" value="P:protein folding"/>
    <property type="evidence" value="ECO:0007669"/>
    <property type="project" value="TreeGrafter"/>
</dbReference>
<sequence>MAEKDSLAAKLDEDLNNYVDKMLEKNKNYKYAHPLSEDNWEEELENIPLFMTKCPEEVDPEKAPGVAAMQAMKFEEDDPDARALSYKDDGNEEFKKENYKKAIKVYTEGIKVNCSDTVVMSTLFANRANAHYKIGNYRTSLNDATEAKNIQPGYIKAIFRGGCACIELERYNDAINWCKEGLAHDPDQKCFQDLLKKATLKLKQYERDKRKKEAEENKMRKANDRLIEAIMSRGVSLRSIPGQVNNEEDREDNSEVDKLTALGLNNQHIPGKGQVTLDDDGVLHWPVLFVYPEYGQTDFIEAFNENLRFSDNLQVMFSSQDVPWDVDRKYRPSQLEIYFEDVEKNALVFVTQSTCLANVLSNPRYVVYGGTPSFIILVKDTPFQEQFKTKYNLDR</sequence>
<dbReference type="PANTHER" id="PTHR46035:SF1">
    <property type="entry name" value="TETRATRICOPEPTIDE REPEAT PROTEIN 4"/>
    <property type="match status" value="1"/>
</dbReference>
<dbReference type="SMART" id="SM00028">
    <property type="entry name" value="TPR"/>
    <property type="match status" value="3"/>
</dbReference>
<evidence type="ECO:0000256" key="1">
    <source>
        <dbReference type="ARBA" id="ARBA00022737"/>
    </source>
</evidence>
<dbReference type="OrthoDB" id="420195at2759"/>
<evidence type="ECO:0000313" key="5">
    <source>
        <dbReference type="Proteomes" id="UP001152795"/>
    </source>
</evidence>
<evidence type="ECO:0000256" key="3">
    <source>
        <dbReference type="ARBA" id="ARBA00023602"/>
    </source>
</evidence>
<accession>A0A6S7GCC5</accession>
<dbReference type="InterPro" id="IPR019734">
    <property type="entry name" value="TPR_rpt"/>
</dbReference>
<gene>
    <name evidence="4" type="ORF">PACLA_8A081428</name>
</gene>
<dbReference type="GO" id="GO:0030544">
    <property type="term" value="F:Hsp70 protein binding"/>
    <property type="evidence" value="ECO:0007669"/>
    <property type="project" value="TreeGrafter"/>
</dbReference>
<dbReference type="InterPro" id="IPR044059">
    <property type="entry name" value="Csn1/TTC4_wheel"/>
</dbReference>
<keyword evidence="5" id="KW-1185">Reference proteome</keyword>
<comment type="similarity">
    <text evidence="3">Belongs to the TTC4 family.</text>
</comment>
<dbReference type="PANTHER" id="PTHR46035">
    <property type="entry name" value="TETRATRICOPEPTIDE REPEAT PROTEIN 4"/>
    <property type="match status" value="1"/>
</dbReference>
<dbReference type="SUPFAM" id="SSF48452">
    <property type="entry name" value="TPR-like"/>
    <property type="match status" value="1"/>
</dbReference>
<dbReference type="GO" id="GO:0051879">
    <property type="term" value="F:Hsp90 protein binding"/>
    <property type="evidence" value="ECO:0007669"/>
    <property type="project" value="InterPro"/>
</dbReference>
<comment type="caution">
    <text evidence="4">The sequence shown here is derived from an EMBL/GenBank/DDBJ whole genome shotgun (WGS) entry which is preliminary data.</text>
</comment>
<evidence type="ECO:0000313" key="4">
    <source>
        <dbReference type="EMBL" id="CAB3988753.1"/>
    </source>
</evidence>
<proteinExistence type="inferred from homology"/>
<reference evidence="4" key="1">
    <citation type="submission" date="2020-04" db="EMBL/GenBank/DDBJ databases">
        <authorList>
            <person name="Alioto T."/>
            <person name="Alioto T."/>
            <person name="Gomez Garrido J."/>
        </authorList>
    </citation>
    <scope>NUCLEOTIDE SEQUENCE</scope>
    <source>
        <strain evidence="4">A484AB</strain>
    </source>
</reference>
<name>A0A6S7GCC5_PARCT</name>
<dbReference type="AlphaFoldDB" id="A0A6S7GCC5"/>
<dbReference type="GO" id="GO:0005634">
    <property type="term" value="C:nucleus"/>
    <property type="evidence" value="ECO:0007669"/>
    <property type="project" value="TreeGrafter"/>
</dbReference>
<organism evidence="4 5">
    <name type="scientific">Paramuricea clavata</name>
    <name type="common">Red gorgonian</name>
    <name type="synonym">Violescent sea-whip</name>
    <dbReference type="NCBI Taxonomy" id="317549"/>
    <lineage>
        <taxon>Eukaryota</taxon>
        <taxon>Metazoa</taxon>
        <taxon>Cnidaria</taxon>
        <taxon>Anthozoa</taxon>
        <taxon>Octocorallia</taxon>
        <taxon>Malacalcyonacea</taxon>
        <taxon>Plexauridae</taxon>
        <taxon>Paramuricea</taxon>
    </lineage>
</organism>
<dbReference type="CDD" id="cd21380">
    <property type="entry name" value="CTWD_Cns1"/>
    <property type="match status" value="1"/>
</dbReference>
<keyword evidence="1" id="KW-0677">Repeat</keyword>
<dbReference type="EMBL" id="CACRXK020001375">
    <property type="protein sequence ID" value="CAB3988753.1"/>
    <property type="molecule type" value="Genomic_DNA"/>
</dbReference>
<dbReference type="Proteomes" id="UP001152795">
    <property type="component" value="Unassembled WGS sequence"/>
</dbReference>
<protein>
    <submittedName>
        <fullName evidence="4">Tetratricopeptide repeat 4</fullName>
    </submittedName>
</protein>